<dbReference type="CDD" id="cd06093">
    <property type="entry name" value="PX_domain"/>
    <property type="match status" value="1"/>
</dbReference>
<sequence length="848" mass="90605">MDKTDGASSIIVSGEDGLDRSRFARSARPVMRIGCTWIFAPYPLVRLPKTTPNLSLELLKDATTGYLELTRDNIKIVQSQMSLPPVKRSNQGESSSPNPIPPPVVSAKPTTEVALFATETDGHSDTESSSQVVIPRSNLILPPRIASSGTNNSVLALPHYVSRDLDGSEEKRELVISISRSRASELFSLLTVPQEEVGVSDDDLPVATGSMDSSADSTTSLKIDILGGQQREIVAENGSQITETRSASSNTLVADLAESSVPKSLSPPEPAKTSEVSLPQVRSLLRSTTSLSAIETQVSGFESSVAFAFLPPHPLSSPKAPGSRSTDVSRDELGSVRVVDDLISLFSLVQIPSVPDVGLRTGEDVTEEALAPETEKLIATWPVQNVLEIFMTPVTPDGTRDMVVRYYLSRDLDGSDATGKVRLTLPARAAPRFVATLPTSVRRTAVQSTASLYSTSSSKKRGPTRAKTDSVVGSGSDKHQSGRGRKKHIERLQSRKVDSQVSPPASPGRTSGSSAFRGDTSPSRVDEPPTPTSVSLRISSKALSSSVLSALPPPQTRDSSPSLNTASRSASTPTQSSNGEDMEGQLETSAQSTISDSPAEFDDSDAPTTPIIMVPAADGSGGTIPAAKVWTLSDPKVVGAGLWRHATFLLTVTPGAEQAVEDHDLGLIAAAGGRRMRFADFDAFRHTVVKHLTKINRVEGAHGSDWAIPSAGPSAMDPIRSDAASIAPSISSIPYPRRLTRRMTSASIASVRSTVSAFSIKTAQTSRLLGSYARSILDQDVGSALLPVVAEAEIVPNLPPKTLVRSFDTHFLEERRAALELWMNQVWWTVVWRSGLEGWVEWRKFAGI</sequence>
<evidence type="ECO:0000313" key="4">
    <source>
        <dbReference type="Proteomes" id="UP000070544"/>
    </source>
</evidence>
<feature type="region of interest" description="Disordered" evidence="1">
    <location>
        <begin position="448"/>
        <end position="609"/>
    </location>
</feature>
<feature type="compositionally biased region" description="Polar residues" evidence="1">
    <location>
        <begin position="586"/>
        <end position="596"/>
    </location>
</feature>
<feature type="compositionally biased region" description="Polar residues" evidence="1">
    <location>
        <begin position="80"/>
        <end position="93"/>
    </location>
</feature>
<dbReference type="Gene3D" id="3.30.1520.10">
    <property type="entry name" value="Phox-like domain"/>
    <property type="match status" value="1"/>
</dbReference>
<reference evidence="3 4" key="1">
    <citation type="journal article" date="2015" name="Genome Biol. Evol.">
        <title>Phylogenomic analyses indicate that early fungi evolved digesting cell walls of algal ancestors of land plants.</title>
        <authorList>
            <person name="Chang Y."/>
            <person name="Wang S."/>
            <person name="Sekimoto S."/>
            <person name="Aerts A.L."/>
            <person name="Choi C."/>
            <person name="Clum A."/>
            <person name="LaButti K.M."/>
            <person name="Lindquist E.A."/>
            <person name="Yee Ngan C."/>
            <person name="Ohm R.A."/>
            <person name="Salamov A.A."/>
            <person name="Grigoriev I.V."/>
            <person name="Spatafora J.W."/>
            <person name="Berbee M.L."/>
        </authorList>
    </citation>
    <scope>NUCLEOTIDE SEQUENCE [LARGE SCALE GENOMIC DNA]</scope>
    <source>
        <strain evidence="3 4">JEL478</strain>
    </source>
</reference>
<dbReference type="EMBL" id="KQ965855">
    <property type="protein sequence ID" value="KXS09663.1"/>
    <property type="molecule type" value="Genomic_DNA"/>
</dbReference>
<feature type="compositionally biased region" description="Low complexity" evidence="1">
    <location>
        <begin position="448"/>
        <end position="457"/>
    </location>
</feature>
<organism evidence="3 4">
    <name type="scientific">Gonapodya prolifera (strain JEL478)</name>
    <name type="common">Monoblepharis prolifera</name>
    <dbReference type="NCBI Taxonomy" id="1344416"/>
    <lineage>
        <taxon>Eukaryota</taxon>
        <taxon>Fungi</taxon>
        <taxon>Fungi incertae sedis</taxon>
        <taxon>Chytridiomycota</taxon>
        <taxon>Chytridiomycota incertae sedis</taxon>
        <taxon>Monoblepharidomycetes</taxon>
        <taxon>Monoblepharidales</taxon>
        <taxon>Gonapodyaceae</taxon>
        <taxon>Gonapodya</taxon>
    </lineage>
</organism>
<feature type="compositionally biased region" description="Low complexity" evidence="1">
    <location>
        <begin position="533"/>
        <end position="550"/>
    </location>
</feature>
<dbReference type="SUPFAM" id="SSF64268">
    <property type="entry name" value="PX domain"/>
    <property type="match status" value="1"/>
</dbReference>
<gene>
    <name evidence="3" type="ORF">M427DRAFT_140615</name>
</gene>
<feature type="region of interest" description="Disordered" evidence="1">
    <location>
        <begin position="80"/>
        <end position="105"/>
    </location>
</feature>
<dbReference type="InterPro" id="IPR036871">
    <property type="entry name" value="PX_dom_sf"/>
</dbReference>
<accession>A0A138ZZU5</accession>
<feature type="region of interest" description="Disordered" evidence="1">
    <location>
        <begin position="258"/>
        <end position="277"/>
    </location>
</feature>
<name>A0A138ZZU5_GONPJ</name>
<evidence type="ECO:0000259" key="2">
    <source>
        <dbReference type="Pfam" id="PF00787"/>
    </source>
</evidence>
<dbReference type="GO" id="GO:0035091">
    <property type="term" value="F:phosphatidylinositol binding"/>
    <property type="evidence" value="ECO:0007669"/>
    <property type="project" value="InterPro"/>
</dbReference>
<dbReference type="Proteomes" id="UP000070544">
    <property type="component" value="Unassembled WGS sequence"/>
</dbReference>
<feature type="compositionally biased region" description="Polar residues" evidence="1">
    <location>
        <begin position="556"/>
        <end position="579"/>
    </location>
</feature>
<dbReference type="InterPro" id="IPR001683">
    <property type="entry name" value="PX_dom"/>
</dbReference>
<protein>
    <recommendedName>
        <fullName evidence="2">PX domain-containing protein</fullName>
    </recommendedName>
</protein>
<dbReference type="Pfam" id="PF00787">
    <property type="entry name" value="PX"/>
    <property type="match status" value="1"/>
</dbReference>
<evidence type="ECO:0000313" key="3">
    <source>
        <dbReference type="EMBL" id="KXS09663.1"/>
    </source>
</evidence>
<feature type="compositionally biased region" description="Polar residues" evidence="1">
    <location>
        <begin position="499"/>
        <end position="514"/>
    </location>
</feature>
<evidence type="ECO:0000256" key="1">
    <source>
        <dbReference type="SAM" id="MobiDB-lite"/>
    </source>
</evidence>
<feature type="domain" description="PX" evidence="2">
    <location>
        <begin position="793"/>
        <end position="826"/>
    </location>
</feature>
<dbReference type="AlphaFoldDB" id="A0A138ZZU5"/>
<keyword evidence="4" id="KW-1185">Reference proteome</keyword>
<proteinExistence type="predicted"/>